<dbReference type="Pfam" id="PF00858">
    <property type="entry name" value="ASC"/>
    <property type="match status" value="1"/>
</dbReference>
<evidence type="ECO:0000256" key="3">
    <source>
        <dbReference type="ARBA" id="ARBA00022461"/>
    </source>
</evidence>
<dbReference type="OrthoDB" id="6021021at2759"/>
<dbReference type="Proteomes" id="UP000663852">
    <property type="component" value="Unassembled WGS sequence"/>
</dbReference>
<evidence type="ECO:0000313" key="14">
    <source>
        <dbReference type="Proteomes" id="UP000663852"/>
    </source>
</evidence>
<evidence type="ECO:0000256" key="12">
    <source>
        <dbReference type="SAM" id="Phobius"/>
    </source>
</evidence>
<dbReference type="Gene3D" id="1.10.287.770">
    <property type="entry name" value="YojJ-like"/>
    <property type="match status" value="1"/>
</dbReference>
<dbReference type="Gene3D" id="2.60.470.10">
    <property type="entry name" value="Acid-sensing ion channels like domains"/>
    <property type="match status" value="1"/>
</dbReference>
<organism evidence="13 14">
    <name type="scientific">Adineta ricciae</name>
    <name type="common">Rotifer</name>
    <dbReference type="NCBI Taxonomy" id="249248"/>
    <lineage>
        <taxon>Eukaryota</taxon>
        <taxon>Metazoa</taxon>
        <taxon>Spiralia</taxon>
        <taxon>Gnathifera</taxon>
        <taxon>Rotifera</taxon>
        <taxon>Eurotatoria</taxon>
        <taxon>Bdelloidea</taxon>
        <taxon>Adinetida</taxon>
        <taxon>Adinetidae</taxon>
        <taxon>Adineta</taxon>
    </lineage>
</organism>
<sequence length="513" mass="58548">MSDDTIKCIMHTFEVNAEALRTNVKVRRAGSIVKEFSLNTSTHGIPGIARSESKLNRIFWSTSLLIFTGIMSYFIVQSIRAYFEYPTQTSVAIVGEWPQAFPAVTVCNHSPLRYDRFIEPFLNYTNTFGLTNTSDKNYFTKVQASYIQDYLIYKLNRNESLYEYFYSLESMMISCSYNGEKCSAADFTWFMSPRFGLCYTFNAKPKSTINKTLRYNADNGANGLFELDLYVHQHQYVPYISSGIGAAVLVHDNEELPIIEMTAMQLAPGRHHKLGYSKKTSIFLPAPYTTCNNIVTQGMAAMYNEYHDTDYGYFELPCYFACIQSYVYEKCGCGNPTRWAARYIVPPGSNESIHIPLCNVSNPCYSEATAEIMNTMSIWTSYCPLCSQECKHVDFIIRPTSLLAPSTHVIDDIKQFVESSMIPLPTNWSTSWRTEIQASYVSLEVAYETSRSELYTQQATISPVDVISNVGGHTGLWIGISFLSLMEIAEMIFRLLRSQCSRLWNNIRRAYRR</sequence>
<keyword evidence="10 11" id="KW-0407">Ion channel</keyword>
<dbReference type="GO" id="GO:0005886">
    <property type="term" value="C:plasma membrane"/>
    <property type="evidence" value="ECO:0007669"/>
    <property type="project" value="TreeGrafter"/>
</dbReference>
<evidence type="ECO:0000256" key="4">
    <source>
        <dbReference type="ARBA" id="ARBA00022692"/>
    </source>
</evidence>
<evidence type="ECO:0000256" key="6">
    <source>
        <dbReference type="ARBA" id="ARBA00023053"/>
    </source>
</evidence>
<evidence type="ECO:0000256" key="1">
    <source>
        <dbReference type="ARBA" id="ARBA00004141"/>
    </source>
</evidence>
<name>A0A814YZT0_ADIRI</name>
<keyword evidence="5 12" id="KW-1133">Transmembrane helix</keyword>
<dbReference type="PRINTS" id="PR01078">
    <property type="entry name" value="AMINACHANNEL"/>
</dbReference>
<keyword evidence="9 11" id="KW-0739">Sodium transport</keyword>
<comment type="subcellular location">
    <subcellularLocation>
        <location evidence="1">Membrane</location>
        <topology evidence="1">Multi-pass membrane protein</topology>
    </subcellularLocation>
</comment>
<dbReference type="InterPro" id="IPR001873">
    <property type="entry name" value="ENaC"/>
</dbReference>
<evidence type="ECO:0000256" key="10">
    <source>
        <dbReference type="ARBA" id="ARBA00023303"/>
    </source>
</evidence>
<dbReference type="PANTHER" id="PTHR11690:SF227">
    <property type="entry name" value="AMILORIDE-SENSITIVE SODIUM CHANNEL"/>
    <property type="match status" value="1"/>
</dbReference>
<gene>
    <name evidence="13" type="ORF">EDS130_LOCUS27151</name>
</gene>
<evidence type="ECO:0000256" key="9">
    <source>
        <dbReference type="ARBA" id="ARBA00023201"/>
    </source>
</evidence>
<reference evidence="13" key="1">
    <citation type="submission" date="2021-02" db="EMBL/GenBank/DDBJ databases">
        <authorList>
            <person name="Nowell W R."/>
        </authorList>
    </citation>
    <scope>NUCLEOTIDE SEQUENCE</scope>
</reference>
<keyword evidence="2 11" id="KW-0813">Transport</keyword>
<dbReference type="AlphaFoldDB" id="A0A814YZT0"/>
<proteinExistence type="inferred from homology"/>
<keyword evidence="7 11" id="KW-0406">Ion transport</keyword>
<keyword evidence="8 12" id="KW-0472">Membrane</keyword>
<keyword evidence="3 11" id="KW-0894">Sodium channel</keyword>
<evidence type="ECO:0000256" key="11">
    <source>
        <dbReference type="RuleBase" id="RU000679"/>
    </source>
</evidence>
<feature type="transmembrane region" description="Helical" evidence="12">
    <location>
        <begin position="476"/>
        <end position="496"/>
    </location>
</feature>
<dbReference type="GO" id="GO:0015280">
    <property type="term" value="F:ligand-gated sodium channel activity"/>
    <property type="evidence" value="ECO:0007669"/>
    <property type="project" value="TreeGrafter"/>
</dbReference>
<evidence type="ECO:0000256" key="5">
    <source>
        <dbReference type="ARBA" id="ARBA00022989"/>
    </source>
</evidence>
<comment type="caution">
    <text evidence="13">The sequence shown here is derived from an EMBL/GenBank/DDBJ whole genome shotgun (WGS) entry which is preliminary data.</text>
</comment>
<dbReference type="PANTHER" id="PTHR11690">
    <property type="entry name" value="AMILORIDE-SENSITIVE SODIUM CHANNEL-RELATED"/>
    <property type="match status" value="1"/>
</dbReference>
<protein>
    <submittedName>
        <fullName evidence="13">Uncharacterized protein</fullName>
    </submittedName>
</protein>
<accession>A0A814YZT0</accession>
<dbReference type="EMBL" id="CAJNOJ010000169">
    <property type="protein sequence ID" value="CAF1235163.1"/>
    <property type="molecule type" value="Genomic_DNA"/>
</dbReference>
<keyword evidence="4 11" id="KW-0812">Transmembrane</keyword>
<evidence type="ECO:0000256" key="7">
    <source>
        <dbReference type="ARBA" id="ARBA00023065"/>
    </source>
</evidence>
<evidence type="ECO:0000313" key="13">
    <source>
        <dbReference type="EMBL" id="CAF1235163.1"/>
    </source>
</evidence>
<evidence type="ECO:0000256" key="8">
    <source>
        <dbReference type="ARBA" id="ARBA00023136"/>
    </source>
</evidence>
<feature type="transmembrane region" description="Helical" evidence="12">
    <location>
        <begin position="58"/>
        <end position="76"/>
    </location>
</feature>
<keyword evidence="6" id="KW-0915">Sodium</keyword>
<evidence type="ECO:0000256" key="2">
    <source>
        <dbReference type="ARBA" id="ARBA00022448"/>
    </source>
</evidence>
<comment type="similarity">
    <text evidence="11">Belongs to the amiloride-sensitive sodium channel (TC 1.A.6) family.</text>
</comment>